<keyword evidence="4" id="KW-1185">Reference proteome</keyword>
<dbReference type="AlphaFoldDB" id="A0A7W7VSY7"/>
<comment type="caution">
    <text evidence="3">The sequence shown here is derived from an EMBL/GenBank/DDBJ whole genome shotgun (WGS) entry which is preliminary data.</text>
</comment>
<name>A0A7W7VSY7_9ACTN</name>
<dbReference type="Proteomes" id="UP000552644">
    <property type="component" value="Unassembled WGS sequence"/>
</dbReference>
<evidence type="ECO:0000256" key="1">
    <source>
        <dbReference type="SAM" id="MobiDB-lite"/>
    </source>
</evidence>
<feature type="region of interest" description="Disordered" evidence="1">
    <location>
        <begin position="73"/>
        <end position="106"/>
    </location>
</feature>
<proteinExistence type="predicted"/>
<feature type="compositionally biased region" description="Basic residues" evidence="1">
    <location>
        <begin position="89"/>
        <end position="106"/>
    </location>
</feature>
<accession>A0A7W7VSY7</accession>
<evidence type="ECO:0000313" key="4">
    <source>
        <dbReference type="Proteomes" id="UP000552644"/>
    </source>
</evidence>
<evidence type="ECO:0000256" key="2">
    <source>
        <dbReference type="SAM" id="Phobius"/>
    </source>
</evidence>
<sequence length="106" mass="11540">MTGQTPSRIPVWARRLGAGGCGVGAGIALARVIPPWGVVLVVIAAVALAVTVVLATLYGMDYRVERAHRLIRHLTGRPEPRRPPAPRTTPRRATKPARARRARRPR</sequence>
<dbReference type="RefSeq" id="WP_184725653.1">
    <property type="nucleotide sequence ID" value="NZ_JACHJP010000019.1"/>
</dbReference>
<keyword evidence="2" id="KW-0472">Membrane</keyword>
<organism evidence="3 4">
    <name type="scientific">Streptosporangium saharense</name>
    <dbReference type="NCBI Taxonomy" id="1706840"/>
    <lineage>
        <taxon>Bacteria</taxon>
        <taxon>Bacillati</taxon>
        <taxon>Actinomycetota</taxon>
        <taxon>Actinomycetes</taxon>
        <taxon>Streptosporangiales</taxon>
        <taxon>Streptosporangiaceae</taxon>
        <taxon>Streptosporangium</taxon>
    </lineage>
</organism>
<feature type="transmembrane region" description="Helical" evidence="2">
    <location>
        <begin position="12"/>
        <end position="30"/>
    </location>
</feature>
<dbReference type="EMBL" id="JACHJP010000019">
    <property type="protein sequence ID" value="MBB4920895.1"/>
    <property type="molecule type" value="Genomic_DNA"/>
</dbReference>
<keyword evidence="2" id="KW-1133">Transmembrane helix</keyword>
<reference evidence="3 4" key="1">
    <citation type="submission" date="2020-08" db="EMBL/GenBank/DDBJ databases">
        <title>Genomic Encyclopedia of Type Strains, Phase III (KMG-III): the genomes of soil and plant-associated and newly described type strains.</title>
        <authorList>
            <person name="Whitman W."/>
        </authorList>
    </citation>
    <scope>NUCLEOTIDE SEQUENCE [LARGE SCALE GENOMIC DNA]</scope>
    <source>
        <strain evidence="3 4">CECT 8840</strain>
    </source>
</reference>
<gene>
    <name evidence="3" type="ORF">FHS44_008048</name>
</gene>
<protein>
    <submittedName>
        <fullName evidence="3">Uncharacterized protein</fullName>
    </submittedName>
</protein>
<keyword evidence="2" id="KW-0812">Transmembrane</keyword>
<feature type="transmembrane region" description="Helical" evidence="2">
    <location>
        <begin position="36"/>
        <end position="60"/>
    </location>
</feature>
<evidence type="ECO:0000313" key="3">
    <source>
        <dbReference type="EMBL" id="MBB4920895.1"/>
    </source>
</evidence>